<organism evidence="2 3">
    <name type="scientific">Deinococcus enclensis</name>
    <dbReference type="NCBI Taxonomy" id="1049582"/>
    <lineage>
        <taxon>Bacteria</taxon>
        <taxon>Thermotogati</taxon>
        <taxon>Deinococcota</taxon>
        <taxon>Deinococci</taxon>
        <taxon>Deinococcales</taxon>
        <taxon>Deinococcaceae</taxon>
        <taxon>Deinococcus</taxon>
    </lineage>
</organism>
<evidence type="ECO:0000256" key="1">
    <source>
        <dbReference type="SAM" id="MobiDB-lite"/>
    </source>
</evidence>
<gene>
    <name evidence="2" type="ORF">QO006_003001</name>
</gene>
<proteinExistence type="predicted"/>
<comment type="caution">
    <text evidence="2">The sequence shown here is derived from an EMBL/GenBank/DDBJ whole genome shotgun (WGS) entry which is preliminary data.</text>
</comment>
<reference evidence="2 3" key="1">
    <citation type="submission" date="2023-07" db="EMBL/GenBank/DDBJ databases">
        <title>Genomic Encyclopedia of Type Strains, Phase IV (KMG-IV): sequencing the most valuable type-strain genomes for metagenomic binning, comparative biology and taxonomic classification.</title>
        <authorList>
            <person name="Goeker M."/>
        </authorList>
    </citation>
    <scope>NUCLEOTIDE SEQUENCE [LARGE SCALE GENOMIC DNA]</scope>
    <source>
        <strain evidence="2 3">NIO-1023</strain>
    </source>
</reference>
<sequence length="44" mass="4608">MTTLTSALPGTPVTFTPHSAGERQVLKEHGPAWTVMQASTGEPS</sequence>
<dbReference type="RefSeq" id="WP_307467731.1">
    <property type="nucleotide sequence ID" value="NZ_JAURUR010000012.1"/>
</dbReference>
<keyword evidence="3" id="KW-1185">Reference proteome</keyword>
<name>A0ABT9MG64_9DEIO</name>
<dbReference type="Proteomes" id="UP001232163">
    <property type="component" value="Unassembled WGS sequence"/>
</dbReference>
<feature type="compositionally biased region" description="Polar residues" evidence="1">
    <location>
        <begin position="1"/>
        <end position="17"/>
    </location>
</feature>
<evidence type="ECO:0000313" key="3">
    <source>
        <dbReference type="Proteomes" id="UP001232163"/>
    </source>
</evidence>
<protein>
    <submittedName>
        <fullName evidence="2">Uncharacterized protein</fullName>
    </submittedName>
</protein>
<evidence type="ECO:0000313" key="2">
    <source>
        <dbReference type="EMBL" id="MDP9765550.1"/>
    </source>
</evidence>
<feature type="region of interest" description="Disordered" evidence="1">
    <location>
        <begin position="1"/>
        <end position="44"/>
    </location>
</feature>
<feature type="compositionally biased region" description="Basic and acidic residues" evidence="1">
    <location>
        <begin position="20"/>
        <end position="30"/>
    </location>
</feature>
<accession>A0ABT9MG64</accession>
<dbReference type="EMBL" id="JAURUR010000012">
    <property type="protein sequence ID" value="MDP9765550.1"/>
    <property type="molecule type" value="Genomic_DNA"/>
</dbReference>